<evidence type="ECO:0000256" key="6">
    <source>
        <dbReference type="SAM" id="MobiDB-lite"/>
    </source>
</evidence>
<feature type="compositionally biased region" description="Acidic residues" evidence="6">
    <location>
        <begin position="332"/>
        <end position="355"/>
    </location>
</feature>
<protein>
    <recommendedName>
        <fullName evidence="8">RsgI N-terminal anti-sigma domain-containing protein</fullName>
    </recommendedName>
</protein>
<reference evidence="9 10" key="1">
    <citation type="submission" date="2017-07" db="EMBL/GenBank/DDBJ databases">
        <title>The genome sequence of Paludifilum halophilum highlights mechanisms for microbial adaptation to high salt environemnts.</title>
        <authorList>
            <person name="Belbahri L."/>
        </authorList>
    </citation>
    <scope>NUCLEOTIDE SEQUENCE [LARGE SCALE GENOMIC DNA]</scope>
    <source>
        <strain evidence="9 10">DSM 102817</strain>
    </source>
</reference>
<evidence type="ECO:0000313" key="10">
    <source>
        <dbReference type="Proteomes" id="UP000215459"/>
    </source>
</evidence>
<comment type="subcellular location">
    <subcellularLocation>
        <location evidence="1">Cell membrane</location>
        <topology evidence="1">Single-pass membrane protein</topology>
    </subcellularLocation>
</comment>
<feature type="compositionally biased region" description="Basic and acidic residues" evidence="6">
    <location>
        <begin position="356"/>
        <end position="365"/>
    </location>
</feature>
<name>A0A235B4Z6_9BACL</name>
<dbReference type="Proteomes" id="UP000215459">
    <property type="component" value="Unassembled WGS sequence"/>
</dbReference>
<evidence type="ECO:0000256" key="1">
    <source>
        <dbReference type="ARBA" id="ARBA00004162"/>
    </source>
</evidence>
<organism evidence="9 10">
    <name type="scientific">Paludifilum halophilum</name>
    <dbReference type="NCBI Taxonomy" id="1642702"/>
    <lineage>
        <taxon>Bacteria</taxon>
        <taxon>Bacillati</taxon>
        <taxon>Bacillota</taxon>
        <taxon>Bacilli</taxon>
        <taxon>Bacillales</taxon>
        <taxon>Thermoactinomycetaceae</taxon>
        <taxon>Paludifilum</taxon>
    </lineage>
</organism>
<accession>A0A235B4Z6</accession>
<proteinExistence type="predicted"/>
<feature type="compositionally biased region" description="Acidic residues" evidence="6">
    <location>
        <begin position="296"/>
        <end position="305"/>
    </location>
</feature>
<keyword evidence="3 7" id="KW-0812">Transmembrane</keyword>
<evidence type="ECO:0000256" key="7">
    <source>
        <dbReference type="SAM" id="Phobius"/>
    </source>
</evidence>
<keyword evidence="2" id="KW-1003">Cell membrane</keyword>
<dbReference type="GO" id="GO:0005886">
    <property type="term" value="C:plasma membrane"/>
    <property type="evidence" value="ECO:0007669"/>
    <property type="project" value="UniProtKB-SubCell"/>
</dbReference>
<dbReference type="Pfam" id="PF23750">
    <property type="entry name" value="RsgI_M"/>
    <property type="match status" value="1"/>
</dbReference>
<feature type="transmembrane region" description="Helical" evidence="7">
    <location>
        <begin position="49"/>
        <end position="68"/>
    </location>
</feature>
<feature type="region of interest" description="Disordered" evidence="6">
    <location>
        <begin position="260"/>
        <end position="381"/>
    </location>
</feature>
<dbReference type="InterPro" id="IPR024449">
    <property type="entry name" value="Anti-sigma_RsgI_N"/>
</dbReference>
<keyword evidence="10" id="KW-1185">Reference proteome</keyword>
<sequence>MEVGRRHWVVMTPDGEFLKVSRRRGDVQPGDEIRFSPEQNPVYRSRRTWMAGGLAAAVIAFFLMLPLLGPSQAQAETYVYLDLNPSLELGLNEKNEVIQVRPLNQSGKQLLTGMDWEGDQVDQFVVEVLSRAQSTGVVQPKERVLVSRVSSNNPPVKPTDDTLHHIKQTLEEDPELHRTDLDVSTLSLPGSVKTRAEEKGISPAKYAVWLLGKREGKTIQPEELSRLSINDLMARIDISPVLRNPPSDGEWEEWIAELEDEDQKEEKEEKESADEEQEPGDPSKEDPDNENKEENSKEEEQEESDSSSPPDQEEGSSGNGDDSDDSSSKPEEPEEEPQPPEEDPEKDPSDSDDSKDEQQDGTRDPDDGEDRDQQSDVENEQ</sequence>
<comment type="caution">
    <text evidence="9">The sequence shown here is derived from an EMBL/GenBank/DDBJ whole genome shotgun (WGS) entry which is preliminary data.</text>
</comment>
<evidence type="ECO:0000313" key="9">
    <source>
        <dbReference type="EMBL" id="OYD07380.1"/>
    </source>
</evidence>
<evidence type="ECO:0000256" key="4">
    <source>
        <dbReference type="ARBA" id="ARBA00022989"/>
    </source>
</evidence>
<feature type="compositionally biased region" description="Acidic residues" evidence="6">
    <location>
        <begin position="366"/>
        <end position="381"/>
    </location>
</feature>
<keyword evidence="5 7" id="KW-0472">Membrane</keyword>
<evidence type="ECO:0000256" key="2">
    <source>
        <dbReference type="ARBA" id="ARBA00022475"/>
    </source>
</evidence>
<feature type="compositionally biased region" description="Low complexity" evidence="6">
    <location>
        <begin position="306"/>
        <end position="320"/>
    </location>
</feature>
<feature type="compositionally biased region" description="Basic and acidic residues" evidence="6">
    <location>
        <begin position="281"/>
        <end position="295"/>
    </location>
</feature>
<evidence type="ECO:0000259" key="8">
    <source>
        <dbReference type="PROSITE" id="PS51849"/>
    </source>
</evidence>
<dbReference type="InterPro" id="IPR055431">
    <property type="entry name" value="RsgI_M"/>
</dbReference>
<feature type="domain" description="RsgI N-terminal anti-sigma" evidence="8">
    <location>
        <begin position="1"/>
        <end position="44"/>
    </location>
</feature>
<dbReference type="EMBL" id="NOWF01000006">
    <property type="protein sequence ID" value="OYD07380.1"/>
    <property type="molecule type" value="Genomic_DNA"/>
</dbReference>
<keyword evidence="4 7" id="KW-1133">Transmembrane helix</keyword>
<dbReference type="PROSITE" id="PS51849">
    <property type="entry name" value="RSGI_N"/>
    <property type="match status" value="1"/>
</dbReference>
<dbReference type="Pfam" id="PF12791">
    <property type="entry name" value="RsgI_N"/>
    <property type="match status" value="1"/>
</dbReference>
<evidence type="ECO:0000256" key="5">
    <source>
        <dbReference type="ARBA" id="ARBA00023136"/>
    </source>
</evidence>
<evidence type="ECO:0000256" key="3">
    <source>
        <dbReference type="ARBA" id="ARBA00022692"/>
    </source>
</evidence>
<dbReference type="AlphaFoldDB" id="A0A235B4Z6"/>
<gene>
    <name evidence="9" type="ORF">CHM34_10745</name>
</gene>